<dbReference type="PANTHER" id="PTHR46333:SF2">
    <property type="entry name" value="CYTOKINESIS PROTEIN 3"/>
    <property type="match status" value="1"/>
</dbReference>
<dbReference type="SUPFAM" id="SSF54001">
    <property type="entry name" value="Cysteine proteinases"/>
    <property type="match status" value="1"/>
</dbReference>
<dbReference type="InterPro" id="IPR038765">
    <property type="entry name" value="Papain-like_cys_pep_sf"/>
</dbReference>
<accession>A0ABR6DK99</accession>
<dbReference type="Gene3D" id="3.10.620.30">
    <property type="match status" value="1"/>
</dbReference>
<reference evidence="2 3" key="1">
    <citation type="submission" date="2020-08" db="EMBL/GenBank/DDBJ databases">
        <title>Genomic Encyclopedia of Type Strains, Phase IV (KMG-IV): sequencing the most valuable type-strain genomes for metagenomic binning, comparative biology and taxonomic classification.</title>
        <authorList>
            <person name="Goeker M."/>
        </authorList>
    </citation>
    <scope>NUCLEOTIDE SEQUENCE [LARGE SCALE GENOMIC DNA]</scope>
    <source>
        <strain evidence="2 3">DSM 100397</strain>
    </source>
</reference>
<protein>
    <submittedName>
        <fullName evidence="2">Transglutaminase/protease-like cytokinesis protein 3</fullName>
    </submittedName>
</protein>
<proteinExistence type="predicted"/>
<evidence type="ECO:0000313" key="3">
    <source>
        <dbReference type="Proteomes" id="UP000555003"/>
    </source>
</evidence>
<gene>
    <name evidence="2" type="ORF">GGR22_000228</name>
</gene>
<dbReference type="PANTHER" id="PTHR46333">
    <property type="entry name" value="CYTOKINESIS PROTEIN 3"/>
    <property type="match status" value="1"/>
</dbReference>
<organism evidence="2 3">
    <name type="scientific">Flavobacterium gossypii</name>
    <dbReference type="NCBI Taxonomy" id="1646119"/>
    <lineage>
        <taxon>Bacteria</taxon>
        <taxon>Pseudomonadati</taxon>
        <taxon>Bacteroidota</taxon>
        <taxon>Flavobacteriia</taxon>
        <taxon>Flavobacteriales</taxon>
        <taxon>Flavobacteriaceae</taxon>
        <taxon>Flavobacterium</taxon>
    </lineage>
</organism>
<dbReference type="Pfam" id="PF01841">
    <property type="entry name" value="Transglut_core"/>
    <property type="match status" value="1"/>
</dbReference>
<comment type="caution">
    <text evidence="2">The sequence shown here is derived from an EMBL/GenBank/DDBJ whole genome shotgun (WGS) entry which is preliminary data.</text>
</comment>
<name>A0ABR6DK99_9FLAO</name>
<dbReference type="RefSeq" id="WP_182492240.1">
    <property type="nucleotide sequence ID" value="NZ_JACJIS010000001.1"/>
</dbReference>
<sequence length="318" mass="36487">MKKIITLLVFFCISNSFSKDFLEVDEIVKKYPSKVQNLETISNLIKKDFTDDSEKARAVYSWIAFNIEFDVAAAFSMKGPSDMAFSYRDEKEKKAKEIKFKETIISKALLSGKAICHGYSMLFERLSKLVGLESEIIIGNLKSDPSQIGQVNLATDHAWNAVKINNVWKFVDTTLGAGYVSQKDDSFKPDFNDSYFFISADDLFLNHYPEDKKWITINKSKQDFSKLPVYYRDYFKGNYKISPELGTISSSAANFHLEIKNLGEYDNAEYIFSSDNKLTYLNNENKETQFDIPLSGKSGDYLTIYVNRKIMVTYLVSR</sequence>
<dbReference type="InterPro" id="IPR002931">
    <property type="entry name" value="Transglutaminase-like"/>
</dbReference>
<evidence type="ECO:0000313" key="2">
    <source>
        <dbReference type="EMBL" id="MBA9072102.1"/>
    </source>
</evidence>
<dbReference type="EMBL" id="JACJIS010000001">
    <property type="protein sequence ID" value="MBA9072102.1"/>
    <property type="molecule type" value="Genomic_DNA"/>
</dbReference>
<feature type="domain" description="Transglutaminase-like" evidence="1">
    <location>
        <begin position="108"/>
        <end position="175"/>
    </location>
</feature>
<keyword evidence="3" id="KW-1185">Reference proteome</keyword>
<dbReference type="InterPro" id="IPR052557">
    <property type="entry name" value="CAP/Cytokinesis_protein"/>
</dbReference>
<dbReference type="SMART" id="SM00460">
    <property type="entry name" value="TGc"/>
    <property type="match status" value="1"/>
</dbReference>
<dbReference type="Proteomes" id="UP000555003">
    <property type="component" value="Unassembled WGS sequence"/>
</dbReference>
<evidence type="ECO:0000259" key="1">
    <source>
        <dbReference type="SMART" id="SM00460"/>
    </source>
</evidence>